<feature type="domain" description="WCX" evidence="2">
    <location>
        <begin position="267"/>
        <end position="332"/>
    </location>
</feature>
<dbReference type="RefSeq" id="WP_249060762.1">
    <property type="nucleotide sequence ID" value="NZ_JALZWP010000025.1"/>
</dbReference>
<evidence type="ECO:0000313" key="4">
    <source>
        <dbReference type="Proteomes" id="UP001202550"/>
    </source>
</evidence>
<keyword evidence="4" id="KW-1185">Reference proteome</keyword>
<gene>
    <name evidence="3" type="ORF">M3N55_15495</name>
</gene>
<dbReference type="PROSITE" id="PS52050">
    <property type="entry name" value="WYL"/>
    <property type="match status" value="1"/>
</dbReference>
<dbReference type="Pfam" id="PF25583">
    <property type="entry name" value="WCX"/>
    <property type="match status" value="1"/>
</dbReference>
<dbReference type="PANTHER" id="PTHR34580">
    <property type="match status" value="1"/>
</dbReference>
<proteinExistence type="predicted"/>
<dbReference type="InterPro" id="IPR026881">
    <property type="entry name" value="WYL_dom"/>
</dbReference>
<protein>
    <submittedName>
        <fullName evidence="3">WYL domain-containing protein</fullName>
    </submittedName>
</protein>
<organism evidence="3 4">
    <name type="scientific">Roseinatronobacter domitianus</name>
    <dbReference type="NCBI Taxonomy" id="2940293"/>
    <lineage>
        <taxon>Bacteria</taxon>
        <taxon>Pseudomonadati</taxon>
        <taxon>Pseudomonadota</taxon>
        <taxon>Alphaproteobacteria</taxon>
        <taxon>Rhodobacterales</taxon>
        <taxon>Paracoccaceae</taxon>
        <taxon>Roseinatronobacter</taxon>
    </lineage>
</organism>
<dbReference type="InterPro" id="IPR051534">
    <property type="entry name" value="CBASS_pafABC_assoc_protein"/>
</dbReference>
<feature type="domain" description="WYL" evidence="1">
    <location>
        <begin position="169"/>
        <end position="237"/>
    </location>
</feature>
<evidence type="ECO:0000259" key="2">
    <source>
        <dbReference type="Pfam" id="PF25583"/>
    </source>
</evidence>
<dbReference type="Proteomes" id="UP001202550">
    <property type="component" value="Unassembled WGS sequence"/>
</dbReference>
<comment type="caution">
    <text evidence="3">The sequence shown here is derived from an EMBL/GenBank/DDBJ whole genome shotgun (WGS) entry which is preliminary data.</text>
</comment>
<dbReference type="EMBL" id="JALZWP010000025">
    <property type="protein sequence ID" value="MCL1630128.1"/>
    <property type="molecule type" value="Genomic_DNA"/>
</dbReference>
<evidence type="ECO:0000259" key="1">
    <source>
        <dbReference type="Pfam" id="PF13280"/>
    </source>
</evidence>
<name>A0ABT0M658_9RHOB</name>
<dbReference type="Pfam" id="PF13280">
    <property type="entry name" value="WYL"/>
    <property type="match status" value="1"/>
</dbReference>
<evidence type="ECO:0000313" key="3">
    <source>
        <dbReference type="EMBL" id="MCL1630128.1"/>
    </source>
</evidence>
<sequence>MLDLKRKWGQHRGESEAPMRYARTTDLITLALRMQGTAEGVSLADIMQDFEVSRRTAERMRDALLDALPQIVPLGEPGGVKRWRLPARCLGGMTQPTLDEIAAIHRAREIVARQGDGATAEALDGLATRLKAALPAPARARLAPDITALLEADGVALRPGPREMIAPQTLQTLRNAILAGVWVNVDHRARASGKLSRDVWLGPLAMLMGEGRQYLVAWSDYQEDVRLFALAGFERIELSDEVFERPADFDLQAYLGRAFGVFQEEVQDVVWRFTPDAAPEARRFLFHPTQEMEETHDGSLIVRFRAGGMLEMCWHLFRWGDQVEVLAPEELRGMHFKSLNIGTGKIKGILT</sequence>
<dbReference type="InterPro" id="IPR057727">
    <property type="entry name" value="WCX_dom"/>
</dbReference>
<dbReference type="PANTHER" id="PTHR34580:SF1">
    <property type="entry name" value="PROTEIN PAFC"/>
    <property type="match status" value="1"/>
</dbReference>
<reference evidence="3 4" key="1">
    <citation type="submission" date="2022-05" db="EMBL/GenBank/DDBJ databases">
        <title>Seasonal and diel survey of microbial diversity of the Tyrrhenian coast.</title>
        <authorList>
            <person name="Gattoni G."/>
            <person name="Corral P."/>
        </authorList>
    </citation>
    <scope>NUCLEOTIDE SEQUENCE [LARGE SCALE GENOMIC DNA]</scope>
    <source>
        <strain evidence="3 4">V10</strain>
    </source>
</reference>
<accession>A0ABT0M658</accession>